<comment type="caution">
    <text evidence="1">The sequence shown here is derived from an EMBL/GenBank/DDBJ whole genome shotgun (WGS) entry which is preliminary data.</text>
</comment>
<gene>
    <name evidence="1" type="ORF">NE237_005256</name>
</gene>
<keyword evidence="2" id="KW-1185">Reference proteome</keyword>
<dbReference type="AlphaFoldDB" id="A0A9Q0KKA1"/>
<proteinExistence type="predicted"/>
<name>A0A9Q0KKA1_9MAGN</name>
<protein>
    <submittedName>
        <fullName evidence="1">Uncharacterized protein</fullName>
    </submittedName>
</protein>
<dbReference type="EMBL" id="JAMYWD010000005">
    <property type="protein sequence ID" value="KAJ4972157.1"/>
    <property type="molecule type" value="Genomic_DNA"/>
</dbReference>
<organism evidence="1 2">
    <name type="scientific">Protea cynaroides</name>
    <dbReference type="NCBI Taxonomy" id="273540"/>
    <lineage>
        <taxon>Eukaryota</taxon>
        <taxon>Viridiplantae</taxon>
        <taxon>Streptophyta</taxon>
        <taxon>Embryophyta</taxon>
        <taxon>Tracheophyta</taxon>
        <taxon>Spermatophyta</taxon>
        <taxon>Magnoliopsida</taxon>
        <taxon>Proteales</taxon>
        <taxon>Proteaceae</taxon>
        <taxon>Protea</taxon>
    </lineage>
</organism>
<dbReference type="Proteomes" id="UP001141806">
    <property type="component" value="Unassembled WGS sequence"/>
</dbReference>
<accession>A0A9Q0KKA1</accession>
<reference evidence="1" key="1">
    <citation type="journal article" date="2023" name="Plant J.">
        <title>The genome of the king protea, Protea cynaroides.</title>
        <authorList>
            <person name="Chang J."/>
            <person name="Duong T.A."/>
            <person name="Schoeman C."/>
            <person name="Ma X."/>
            <person name="Roodt D."/>
            <person name="Barker N."/>
            <person name="Li Z."/>
            <person name="Van de Peer Y."/>
            <person name="Mizrachi E."/>
        </authorList>
    </citation>
    <scope>NUCLEOTIDE SEQUENCE</scope>
    <source>
        <tissue evidence="1">Young leaves</tissue>
    </source>
</reference>
<sequence>MRKEEIRWEREGIRRRILKPGFEGYGRERKVSKLLERVAQEGVGRGLSREKPERKEGGEFRGFFFPRLEIVGEKGLGLILGRRKSKERRRGRRRYILLDSISNQC</sequence>
<evidence type="ECO:0000313" key="1">
    <source>
        <dbReference type="EMBL" id="KAJ4972157.1"/>
    </source>
</evidence>
<evidence type="ECO:0000313" key="2">
    <source>
        <dbReference type="Proteomes" id="UP001141806"/>
    </source>
</evidence>